<accession>A0A919Q4H8</accession>
<dbReference type="AlphaFoldDB" id="A0A919Q4H8"/>
<evidence type="ECO:0008006" key="3">
    <source>
        <dbReference type="Google" id="ProtNLM"/>
    </source>
</evidence>
<reference evidence="1" key="1">
    <citation type="submission" date="2021-01" db="EMBL/GenBank/DDBJ databases">
        <title>Whole genome shotgun sequence of Demequina activiva NBRC 110675.</title>
        <authorList>
            <person name="Komaki H."/>
            <person name="Tamura T."/>
        </authorList>
    </citation>
    <scope>NUCLEOTIDE SEQUENCE</scope>
    <source>
        <strain evidence="1">NBRC 110675</strain>
    </source>
</reference>
<dbReference type="RefSeq" id="WP_203656862.1">
    <property type="nucleotide sequence ID" value="NZ_BONR01000005.1"/>
</dbReference>
<name>A0A919Q4H8_9MICO</name>
<protein>
    <recommendedName>
        <fullName evidence="3">Fis family transcriptional regulator</fullName>
    </recommendedName>
</protein>
<evidence type="ECO:0000313" key="1">
    <source>
        <dbReference type="EMBL" id="GIG55409.1"/>
    </source>
</evidence>
<sequence>MRWEALFRDLEAQADAQADEQWRHEVAERTRGERASVTVAARVAAARGGSVSAVLRDGTRVSGVLVDSGGDWALVTDGGRQHLVSLASVAVLDGLPRRADVLSAVESRLSIAHALRALSRERARVAVRTGVEVAGVIVGVGADHINVLTDAGVTTTVPLASILEVAQG</sequence>
<organism evidence="1 2">
    <name type="scientific">Demequina activiva</name>
    <dbReference type="NCBI Taxonomy" id="1582364"/>
    <lineage>
        <taxon>Bacteria</taxon>
        <taxon>Bacillati</taxon>
        <taxon>Actinomycetota</taxon>
        <taxon>Actinomycetes</taxon>
        <taxon>Micrococcales</taxon>
        <taxon>Demequinaceae</taxon>
        <taxon>Demequina</taxon>
    </lineage>
</organism>
<dbReference type="EMBL" id="BONR01000005">
    <property type="protein sequence ID" value="GIG55409.1"/>
    <property type="molecule type" value="Genomic_DNA"/>
</dbReference>
<dbReference type="Proteomes" id="UP000652354">
    <property type="component" value="Unassembled WGS sequence"/>
</dbReference>
<evidence type="ECO:0000313" key="2">
    <source>
        <dbReference type="Proteomes" id="UP000652354"/>
    </source>
</evidence>
<keyword evidence="2" id="KW-1185">Reference proteome</keyword>
<gene>
    <name evidence="1" type="ORF">Dac01nite_21610</name>
</gene>
<comment type="caution">
    <text evidence="1">The sequence shown here is derived from an EMBL/GenBank/DDBJ whole genome shotgun (WGS) entry which is preliminary data.</text>
</comment>
<proteinExistence type="predicted"/>